<evidence type="ECO:0000313" key="2">
    <source>
        <dbReference type="EMBL" id="GAX86654.1"/>
    </source>
</evidence>
<sequence>MSIQELTALLHQAIADDDAHISIKAGISHSSCGDYFRLLRELDSVAGFEINKALQAIPQLNEPQVSRHLSRHLPPGHGLFLGNSMPIRDMDMYASPLINMGNKADSAGPRDYAGFSTADNTFACSSGGGRASGHTSHRVGVNGVGVPVAANRGASGIDGVLSTAAGYAEGLARPVTLVVGDLSFLHDINGLNMLRTRESRPPLTVVLINNKGGAIFSFLPISGEVGTEQFSSLWATPQNVDLEGMCRAQGIPHQRVTTSQDLHRALTAAWGLNRHSVVEVITDRGTNLDFHRKIQGQVSRATQAAYSLMKRPHRISNQNNLIPYSSIVISPLRILELTWQRYSLPLSQPLTTA</sequence>
<dbReference type="Proteomes" id="UP000232323">
    <property type="component" value="Unassembled WGS sequence"/>
</dbReference>
<reference evidence="2 3" key="1">
    <citation type="submission" date="2017-08" db="EMBL/GenBank/DDBJ databases">
        <title>Acidophilic green algal genome provides insights into adaptation to an acidic environment.</title>
        <authorList>
            <person name="Hirooka S."/>
            <person name="Hirose Y."/>
            <person name="Kanesaki Y."/>
            <person name="Higuchi S."/>
            <person name="Fujiwara T."/>
            <person name="Onuma R."/>
            <person name="Era A."/>
            <person name="Ohbayashi R."/>
            <person name="Uzuka A."/>
            <person name="Nozaki H."/>
            <person name="Yoshikawa H."/>
            <person name="Miyagishima S.Y."/>
        </authorList>
    </citation>
    <scope>NUCLEOTIDE SEQUENCE [LARGE SCALE GENOMIC DNA]</scope>
    <source>
        <strain evidence="2 3">NIES-2499</strain>
    </source>
</reference>
<dbReference type="AlphaFoldDB" id="A0A250XUC6"/>
<feature type="non-terminal residue" evidence="2">
    <location>
        <position position="353"/>
    </location>
</feature>
<dbReference type="PANTHER" id="PTHR42916:SF1">
    <property type="entry name" value="PROTEIN PHYLLO, CHLOROPLASTIC"/>
    <property type="match status" value="1"/>
</dbReference>
<feature type="domain" description="Thiamine pyrophosphate enzyme TPP-binding" evidence="1">
    <location>
        <begin position="164"/>
        <end position="280"/>
    </location>
</feature>
<dbReference type="InterPro" id="IPR029061">
    <property type="entry name" value="THDP-binding"/>
</dbReference>
<organism evidence="2 3">
    <name type="scientific">Chlamydomonas eustigma</name>
    <dbReference type="NCBI Taxonomy" id="1157962"/>
    <lineage>
        <taxon>Eukaryota</taxon>
        <taxon>Viridiplantae</taxon>
        <taxon>Chlorophyta</taxon>
        <taxon>core chlorophytes</taxon>
        <taxon>Chlorophyceae</taxon>
        <taxon>CS clade</taxon>
        <taxon>Chlamydomonadales</taxon>
        <taxon>Chlamydomonadaceae</taxon>
        <taxon>Chlamydomonas</taxon>
    </lineage>
</organism>
<evidence type="ECO:0000313" key="3">
    <source>
        <dbReference type="Proteomes" id="UP000232323"/>
    </source>
</evidence>
<evidence type="ECO:0000259" key="1">
    <source>
        <dbReference type="Pfam" id="PF02775"/>
    </source>
</evidence>
<keyword evidence="3" id="KW-1185">Reference proteome</keyword>
<protein>
    <recommendedName>
        <fullName evidence="1">Thiamine pyrophosphate enzyme TPP-binding domain-containing protein</fullName>
    </recommendedName>
</protein>
<dbReference type="GO" id="GO:0003824">
    <property type="term" value="F:catalytic activity"/>
    <property type="evidence" value="ECO:0007669"/>
    <property type="project" value="InterPro"/>
</dbReference>
<dbReference type="CDD" id="cd02009">
    <property type="entry name" value="TPP_SHCHC_synthase"/>
    <property type="match status" value="1"/>
</dbReference>
<proteinExistence type="predicted"/>
<comment type="caution">
    <text evidence="2">The sequence shown here is derived from an EMBL/GenBank/DDBJ whole genome shotgun (WGS) entry which is preliminary data.</text>
</comment>
<dbReference type="Pfam" id="PF02775">
    <property type="entry name" value="TPP_enzyme_C"/>
    <property type="match status" value="1"/>
</dbReference>
<gene>
    <name evidence="2" type="ORF">CEUSTIGMA_g14062.t1</name>
</gene>
<dbReference type="InterPro" id="IPR011766">
    <property type="entry name" value="TPP_enzyme_TPP-bd"/>
</dbReference>
<name>A0A250XUC6_9CHLO</name>
<dbReference type="PANTHER" id="PTHR42916">
    <property type="entry name" value="2-SUCCINYL-5-ENOLPYRUVYL-6-HYDROXY-3-CYCLOHEXENE-1-CARBOXYLATE SYNTHASE"/>
    <property type="match status" value="1"/>
</dbReference>
<accession>A0A250XUC6</accession>
<dbReference type="GO" id="GO:0030976">
    <property type="term" value="F:thiamine pyrophosphate binding"/>
    <property type="evidence" value="ECO:0007669"/>
    <property type="project" value="InterPro"/>
</dbReference>
<dbReference type="STRING" id="1157962.A0A250XUC6"/>
<dbReference type="OrthoDB" id="8119704at2759"/>
<dbReference type="EMBL" id="BEGY01000450">
    <property type="protein sequence ID" value="GAX86654.1"/>
    <property type="molecule type" value="Genomic_DNA"/>
</dbReference>
<dbReference type="Gene3D" id="3.40.50.970">
    <property type="match status" value="1"/>
</dbReference>
<dbReference type="SUPFAM" id="SSF52518">
    <property type="entry name" value="Thiamin diphosphate-binding fold (THDP-binding)"/>
    <property type="match status" value="1"/>
</dbReference>